<dbReference type="EMBL" id="CP076684">
    <property type="protein sequence ID" value="QWV19549.1"/>
    <property type="molecule type" value="Genomic_DNA"/>
</dbReference>
<keyword evidence="1" id="KW-0732">Signal</keyword>
<protein>
    <submittedName>
        <fullName evidence="2">TIGR03759 family integrating conjugative element protein</fullName>
    </submittedName>
</protein>
<keyword evidence="3" id="KW-1185">Reference proteome</keyword>
<accession>A0ABX8J350</accession>
<geneLocation type="plasmid" evidence="2 3">
    <name>megaplasmid</name>
</geneLocation>
<keyword evidence="2" id="KW-0614">Plasmid</keyword>
<gene>
    <name evidence="2" type="ORF">KQ248_22690</name>
</gene>
<sequence>MRFVRILPLLLVIASTVHANGTSSAMVDSQVRNTELARTAEEKAAEWGLTTEDWKRYQELMDGPRGIYSPGLDPVSVLGIEARTDEERMHYARIQAQMETQRMQKELLYQRAYDEAVGVVVQGQQVVNLKPEKPMFSSSEARLPASGGSGRLALFVTSDCAPCVQKANALQQSNTPFDIYVVGSEGDDSKVRSWARSAGIEPEKVRSRQITLNHDEGRWADLQESSEAKLGTDLPLALRFANGKWVLQ</sequence>
<reference evidence="2 3" key="1">
    <citation type="submission" date="2021-06" db="EMBL/GenBank/DDBJ databases">
        <title>Microbial metabolic specificity influences pelagic lipid remineralization.</title>
        <authorList>
            <person name="Behrendt L."/>
            <person name="Hunter J.E."/>
            <person name="Alcolombri U."/>
            <person name="Smriga S."/>
            <person name="Mincer T."/>
            <person name="Lowenstein D.P."/>
            <person name="Peaudecerf F.J."/>
            <person name="Fernandez V.I."/>
            <person name="Fredricks H."/>
            <person name="Almblad H."/>
            <person name="Harrison J.J."/>
            <person name="Stocker R."/>
            <person name="Van Mooy B.A.S."/>
        </authorList>
    </citation>
    <scope>NUCLEOTIDE SEQUENCE [LARGE SCALE GENOMIC DNA]</scope>
    <source>
        <strain evidence="2 3">A252</strain>
        <plasmid evidence="2 3">megaplasmid</plasmid>
    </source>
</reference>
<evidence type="ECO:0000256" key="1">
    <source>
        <dbReference type="SAM" id="SignalP"/>
    </source>
</evidence>
<dbReference type="NCBIfam" id="TIGR03759">
    <property type="entry name" value="conj_TIGR03759"/>
    <property type="match status" value="1"/>
</dbReference>
<evidence type="ECO:0000313" key="3">
    <source>
        <dbReference type="Proteomes" id="UP000683436"/>
    </source>
</evidence>
<name>A0ABX8J350_9GAMM</name>
<dbReference type="InterPro" id="IPR022293">
    <property type="entry name" value="Integrating-conj_element"/>
</dbReference>
<organism evidence="2 3">
    <name type="scientific">Stutzerimonas zhaodongensis</name>
    <dbReference type="NCBI Taxonomy" id="1176257"/>
    <lineage>
        <taxon>Bacteria</taxon>
        <taxon>Pseudomonadati</taxon>
        <taxon>Pseudomonadota</taxon>
        <taxon>Gammaproteobacteria</taxon>
        <taxon>Pseudomonadales</taxon>
        <taxon>Pseudomonadaceae</taxon>
        <taxon>Stutzerimonas</taxon>
    </lineage>
</organism>
<dbReference type="RefSeq" id="WP_216707360.1">
    <property type="nucleotide sequence ID" value="NZ_CP076684.1"/>
</dbReference>
<feature type="signal peptide" evidence="1">
    <location>
        <begin position="1"/>
        <end position="19"/>
    </location>
</feature>
<feature type="chain" id="PRO_5045344628" evidence="1">
    <location>
        <begin position="20"/>
        <end position="248"/>
    </location>
</feature>
<proteinExistence type="predicted"/>
<evidence type="ECO:0000313" key="2">
    <source>
        <dbReference type="EMBL" id="QWV19549.1"/>
    </source>
</evidence>
<dbReference type="Proteomes" id="UP000683436">
    <property type="component" value="Plasmid megaplasmid"/>
</dbReference>